<gene>
    <name evidence="2" type="ORF">MNOR_LOCUS2347</name>
</gene>
<organism evidence="2 3">
    <name type="scientific">Meganyctiphanes norvegica</name>
    <name type="common">Northern krill</name>
    <name type="synonym">Thysanopoda norvegica</name>
    <dbReference type="NCBI Taxonomy" id="48144"/>
    <lineage>
        <taxon>Eukaryota</taxon>
        <taxon>Metazoa</taxon>
        <taxon>Ecdysozoa</taxon>
        <taxon>Arthropoda</taxon>
        <taxon>Crustacea</taxon>
        <taxon>Multicrustacea</taxon>
        <taxon>Malacostraca</taxon>
        <taxon>Eumalacostraca</taxon>
        <taxon>Eucarida</taxon>
        <taxon>Euphausiacea</taxon>
        <taxon>Euphausiidae</taxon>
        <taxon>Meganyctiphanes</taxon>
    </lineage>
</organism>
<reference evidence="2 3" key="1">
    <citation type="submission" date="2024-05" db="EMBL/GenBank/DDBJ databases">
        <authorList>
            <person name="Wallberg A."/>
        </authorList>
    </citation>
    <scope>NUCLEOTIDE SEQUENCE [LARGE SCALE GENOMIC DNA]</scope>
</reference>
<feature type="compositionally biased region" description="Basic and acidic residues" evidence="1">
    <location>
        <begin position="163"/>
        <end position="176"/>
    </location>
</feature>
<comment type="caution">
    <text evidence="2">The sequence shown here is derived from an EMBL/GenBank/DDBJ whole genome shotgun (WGS) entry which is preliminary data.</text>
</comment>
<feature type="non-terminal residue" evidence="2">
    <location>
        <position position="1"/>
    </location>
</feature>
<evidence type="ECO:0000313" key="2">
    <source>
        <dbReference type="EMBL" id="CAL4062009.1"/>
    </source>
</evidence>
<dbReference type="EMBL" id="CAXKWB010000709">
    <property type="protein sequence ID" value="CAL4062009.1"/>
    <property type="molecule type" value="Genomic_DNA"/>
</dbReference>
<protein>
    <recommendedName>
        <fullName evidence="4">FAM21/CAPZIP domain-containing protein</fullName>
    </recommendedName>
</protein>
<dbReference type="Proteomes" id="UP001497623">
    <property type="component" value="Unassembled WGS sequence"/>
</dbReference>
<evidence type="ECO:0008006" key="4">
    <source>
        <dbReference type="Google" id="ProtNLM"/>
    </source>
</evidence>
<evidence type="ECO:0000256" key="1">
    <source>
        <dbReference type="SAM" id="MobiDB-lite"/>
    </source>
</evidence>
<feature type="region of interest" description="Disordered" evidence="1">
    <location>
        <begin position="152"/>
        <end position="184"/>
    </location>
</feature>
<accession>A0AAV2PNG2</accession>
<keyword evidence="3" id="KW-1185">Reference proteome</keyword>
<dbReference type="AlphaFoldDB" id="A0AAV2PNG2"/>
<evidence type="ECO:0000313" key="3">
    <source>
        <dbReference type="Proteomes" id="UP001497623"/>
    </source>
</evidence>
<proteinExistence type="predicted"/>
<sequence>PRQRSMADFFGKSQADKQEKRVTLGNTRPPKPVATVSPQTILPAAKETTANFTLLDDEDMCDFDLQTSFTEDDKAIINQDENYKKHNKSKVEEEEVQMKRKNKRKAIVISDDEDAQLENSIEEFSPIKEPQAKKLKVPTKLAYDEDDFDFFDEGSTSPSKLKIPPDRNSRAEEKNKTVNSVQETQGQDFFGTLELEDDDCEYLAPAPLSPPLISLQTQDLNLTHNTNNLLQNQGSRT</sequence>
<name>A0AAV2PNG2_MEGNR</name>
<feature type="non-terminal residue" evidence="2">
    <location>
        <position position="237"/>
    </location>
</feature>
<feature type="region of interest" description="Disordered" evidence="1">
    <location>
        <begin position="1"/>
        <end position="35"/>
    </location>
</feature>